<feature type="domain" description="HTH tetR-type" evidence="5">
    <location>
        <begin position="9"/>
        <end position="69"/>
    </location>
</feature>
<keyword evidence="1" id="KW-0805">Transcription regulation</keyword>
<feature type="DNA-binding region" description="H-T-H motif" evidence="4">
    <location>
        <begin position="32"/>
        <end position="51"/>
    </location>
</feature>
<evidence type="ECO:0000256" key="4">
    <source>
        <dbReference type="PROSITE-ProRule" id="PRU00335"/>
    </source>
</evidence>
<dbReference type="AlphaFoldDB" id="A0A4R6UXR5"/>
<evidence type="ECO:0000313" key="7">
    <source>
        <dbReference type="Proteomes" id="UP000295281"/>
    </source>
</evidence>
<dbReference type="PROSITE" id="PS50977">
    <property type="entry name" value="HTH_TETR_2"/>
    <property type="match status" value="1"/>
</dbReference>
<evidence type="ECO:0000256" key="3">
    <source>
        <dbReference type="ARBA" id="ARBA00023163"/>
    </source>
</evidence>
<dbReference type="Pfam" id="PF00440">
    <property type="entry name" value="TetR_N"/>
    <property type="match status" value="1"/>
</dbReference>
<dbReference type="GO" id="GO:0000976">
    <property type="term" value="F:transcription cis-regulatory region binding"/>
    <property type="evidence" value="ECO:0007669"/>
    <property type="project" value="TreeGrafter"/>
</dbReference>
<evidence type="ECO:0000313" key="6">
    <source>
        <dbReference type="EMBL" id="TDQ50723.1"/>
    </source>
</evidence>
<dbReference type="Pfam" id="PF17754">
    <property type="entry name" value="TetR_C_14"/>
    <property type="match status" value="1"/>
</dbReference>
<gene>
    <name evidence="6" type="ORF">EV190_11228</name>
</gene>
<dbReference type="GO" id="GO:0003700">
    <property type="term" value="F:DNA-binding transcription factor activity"/>
    <property type="evidence" value="ECO:0007669"/>
    <property type="project" value="TreeGrafter"/>
</dbReference>
<comment type="caution">
    <text evidence="6">The sequence shown here is derived from an EMBL/GenBank/DDBJ whole genome shotgun (WGS) entry which is preliminary data.</text>
</comment>
<dbReference type="PRINTS" id="PR00455">
    <property type="entry name" value="HTHTETR"/>
</dbReference>
<evidence type="ECO:0000256" key="2">
    <source>
        <dbReference type="ARBA" id="ARBA00023125"/>
    </source>
</evidence>
<dbReference type="InterPro" id="IPR041347">
    <property type="entry name" value="MftR_C"/>
</dbReference>
<keyword evidence="3" id="KW-0804">Transcription</keyword>
<proteinExistence type="predicted"/>
<name>A0A4R6UXR5_9ACTN</name>
<dbReference type="EMBL" id="SNYN01000012">
    <property type="protein sequence ID" value="TDQ50723.1"/>
    <property type="molecule type" value="Genomic_DNA"/>
</dbReference>
<protein>
    <submittedName>
        <fullName evidence="6">TetR family transcriptional regulator</fullName>
    </submittedName>
</protein>
<keyword evidence="2 4" id="KW-0238">DNA-binding</keyword>
<accession>A0A4R6UXR5</accession>
<evidence type="ECO:0000256" key="1">
    <source>
        <dbReference type="ARBA" id="ARBA00023015"/>
    </source>
</evidence>
<dbReference type="PANTHER" id="PTHR30055:SF238">
    <property type="entry name" value="MYCOFACTOCIN BIOSYNTHESIS TRANSCRIPTIONAL REGULATOR MFTR-RELATED"/>
    <property type="match status" value="1"/>
</dbReference>
<dbReference type="InterPro" id="IPR001647">
    <property type="entry name" value="HTH_TetR"/>
</dbReference>
<dbReference type="Gene3D" id="1.10.357.10">
    <property type="entry name" value="Tetracycline Repressor, domain 2"/>
    <property type="match status" value="1"/>
</dbReference>
<dbReference type="PANTHER" id="PTHR30055">
    <property type="entry name" value="HTH-TYPE TRANSCRIPTIONAL REGULATOR RUTR"/>
    <property type="match status" value="1"/>
</dbReference>
<sequence>MSLRERTRRAVRGEIAEAAMGLFLEKGFDSTTVEEIAQAAGISRRSYFRYFTGKDEALAGALEAIGRAIAEELAQRPAGEAPWACLRHAFAPLLARAEADPRAAALARLMLERPDLQRGKEASWQEGIAQALAHRLPQGTTEPAFVSRALAGAAICCLHSAQDQWLRPGEDRPLSALLDTAMDAVHPLRPGERRAKPAE</sequence>
<organism evidence="6 7">
    <name type="scientific">Actinorugispora endophytica</name>
    <dbReference type="NCBI Taxonomy" id="1605990"/>
    <lineage>
        <taxon>Bacteria</taxon>
        <taxon>Bacillati</taxon>
        <taxon>Actinomycetota</taxon>
        <taxon>Actinomycetes</taxon>
        <taxon>Streptosporangiales</taxon>
        <taxon>Nocardiopsidaceae</taxon>
        <taxon>Actinorugispora</taxon>
    </lineage>
</organism>
<reference evidence="6 7" key="1">
    <citation type="submission" date="2019-03" db="EMBL/GenBank/DDBJ databases">
        <title>Genomic Encyclopedia of Type Strains, Phase IV (KMG-IV): sequencing the most valuable type-strain genomes for metagenomic binning, comparative biology and taxonomic classification.</title>
        <authorList>
            <person name="Goeker M."/>
        </authorList>
    </citation>
    <scope>NUCLEOTIDE SEQUENCE [LARGE SCALE GENOMIC DNA]</scope>
    <source>
        <strain evidence="6 7">DSM 46770</strain>
    </source>
</reference>
<evidence type="ECO:0000259" key="5">
    <source>
        <dbReference type="PROSITE" id="PS50977"/>
    </source>
</evidence>
<dbReference type="InterPro" id="IPR050109">
    <property type="entry name" value="HTH-type_TetR-like_transc_reg"/>
</dbReference>
<dbReference type="InterPro" id="IPR009057">
    <property type="entry name" value="Homeodomain-like_sf"/>
</dbReference>
<dbReference type="Proteomes" id="UP000295281">
    <property type="component" value="Unassembled WGS sequence"/>
</dbReference>
<dbReference type="SUPFAM" id="SSF46689">
    <property type="entry name" value="Homeodomain-like"/>
    <property type="match status" value="1"/>
</dbReference>
<keyword evidence="7" id="KW-1185">Reference proteome</keyword>